<accession>A0A6L2LII6</accession>
<dbReference type="InterPro" id="IPR013103">
    <property type="entry name" value="RVT_2"/>
</dbReference>
<dbReference type="CDD" id="cd09272">
    <property type="entry name" value="RNase_HI_RT_Ty1"/>
    <property type="match status" value="2"/>
</dbReference>
<dbReference type="AlphaFoldDB" id="A0A6L2LII6"/>
<evidence type="ECO:0000259" key="2">
    <source>
        <dbReference type="Pfam" id="PF07727"/>
    </source>
</evidence>
<dbReference type="EMBL" id="BKCJ010004327">
    <property type="protein sequence ID" value="GEU60392.1"/>
    <property type="molecule type" value="Genomic_DNA"/>
</dbReference>
<proteinExistence type="predicted"/>
<gene>
    <name evidence="3" type="ORF">Tci_032370</name>
</gene>
<name>A0A6L2LII6_TANCI</name>
<dbReference type="Pfam" id="PF07727">
    <property type="entry name" value="RVT_2"/>
    <property type="match status" value="1"/>
</dbReference>
<evidence type="ECO:0000256" key="1">
    <source>
        <dbReference type="SAM" id="MobiDB-lite"/>
    </source>
</evidence>
<evidence type="ECO:0000313" key="3">
    <source>
        <dbReference type="EMBL" id="GEU60392.1"/>
    </source>
</evidence>
<dbReference type="PANTHER" id="PTHR11439">
    <property type="entry name" value="GAG-POL-RELATED RETROTRANSPOSON"/>
    <property type="match status" value="1"/>
</dbReference>
<feature type="compositionally biased region" description="Basic and acidic residues" evidence="1">
    <location>
        <begin position="227"/>
        <end position="240"/>
    </location>
</feature>
<feature type="region of interest" description="Disordered" evidence="1">
    <location>
        <begin position="227"/>
        <end position="247"/>
    </location>
</feature>
<reference evidence="3" key="1">
    <citation type="journal article" date="2019" name="Sci. Rep.">
        <title>Draft genome of Tanacetum cinerariifolium, the natural source of mosquito coil.</title>
        <authorList>
            <person name="Yamashiro T."/>
            <person name="Shiraishi A."/>
            <person name="Satake H."/>
            <person name="Nakayama K."/>
        </authorList>
    </citation>
    <scope>NUCLEOTIDE SEQUENCE</scope>
</reference>
<feature type="domain" description="Reverse transcriptase Ty1/copia-type" evidence="2">
    <location>
        <begin position="274"/>
        <end position="369"/>
    </location>
</feature>
<protein>
    <submittedName>
        <fullName evidence="3">Ribonuclease H-like domain-containing protein</fullName>
    </submittedName>
</protein>
<dbReference type="PANTHER" id="PTHR11439:SF524">
    <property type="entry name" value="RNA-DIRECTED DNA POLYMERASE, PROTEIN KINASE RLK-PELLE-DLSV FAMILY"/>
    <property type="match status" value="1"/>
</dbReference>
<organism evidence="3">
    <name type="scientific">Tanacetum cinerariifolium</name>
    <name type="common">Dalmatian daisy</name>
    <name type="synonym">Chrysanthemum cinerariifolium</name>
    <dbReference type="NCBI Taxonomy" id="118510"/>
    <lineage>
        <taxon>Eukaryota</taxon>
        <taxon>Viridiplantae</taxon>
        <taxon>Streptophyta</taxon>
        <taxon>Embryophyta</taxon>
        <taxon>Tracheophyta</taxon>
        <taxon>Spermatophyta</taxon>
        <taxon>Magnoliopsida</taxon>
        <taxon>eudicotyledons</taxon>
        <taxon>Gunneridae</taxon>
        <taxon>Pentapetalae</taxon>
        <taxon>asterids</taxon>
        <taxon>campanulids</taxon>
        <taxon>Asterales</taxon>
        <taxon>Asteraceae</taxon>
        <taxon>Asteroideae</taxon>
        <taxon>Anthemideae</taxon>
        <taxon>Anthemidinae</taxon>
        <taxon>Tanacetum</taxon>
    </lineage>
</organism>
<sequence>MSLTLAVSLILVSLRKEYDSFVQNYNMHDIGKTVNELHAMLKLHDQTLPKIDAPALHAIRAGKVQKKNKNKKPQLAALGNNIGKGMFKLAYAPKPKIPPPPKKNKKLPQGGSTSGIFTIELFTFPGKSWVYDTGCGTHICNTTQGFWRSRKLKPGALSLYMGNGQHAATKATGSYDLIPKETMGYSFYYPPENKGCVARNAESFENSLITQEASGSLEDFELIQEKDTHPSENTSSHHDEDNQEIYEPQTTLLDPEFDKWLNSINVKMQSMKDNEAWDLVDLPLNDKTVGSKWLFERKTDMDGDVLPCKARLVAKSFTQNPGIDYKETFSHVADIRAIRILIAIAVFYDNEIWQMDVKTAFLNGYLYEEDVKSYLGRCFSMKDLGEAGYILGIKIYTDRSKRLIGLCQSAYIEKILKRLYMENSKRGSIRMQEKLKLSKSQGASTPAESTKQSIFATLYEEAKYIAASDGSKEAVWVRKFIVGLGVVPTIQEPIKMYCDNTRAITIANESGITKGARHYLVKFHYLREVIEFGDVKLEKKKYALQLRERAHMVTCHPSRTPVDIESKMGPEDLPLYAYDPREPYLAALKRILRYVQGTWDIGLHLYAFSTTSLVGYTDVNWAGCPSIRSAKAEYRGVANVVAETPWIHNLLRELHSPLLTTTLVYYDNVSVVYMYANPVQHLRTKHIEIDIHFVRDMVTTGQELTGEKVTNCTYELLGFPNNPCLVLTLYLTLSFFVLLEDSRMLSLQVKALARAQHAQSS</sequence>
<comment type="caution">
    <text evidence="3">The sequence shown here is derived from an EMBL/GenBank/DDBJ whole genome shotgun (WGS) entry which is preliminary data.</text>
</comment>